<dbReference type="InterPro" id="IPR036281">
    <property type="entry name" value="SinR/SinI_dimer_dom_sf"/>
</dbReference>
<dbReference type="RefSeq" id="WP_082805065.1">
    <property type="nucleotide sequence ID" value="NZ_CP126114.1"/>
</dbReference>
<feature type="domain" description="Sin" evidence="1">
    <location>
        <begin position="13"/>
        <end position="51"/>
    </location>
</feature>
<dbReference type="Proteomes" id="UP001178288">
    <property type="component" value="Chromosome"/>
</dbReference>
<dbReference type="EMBL" id="CP126114">
    <property type="protein sequence ID" value="WHY86535.1"/>
    <property type="molecule type" value="Genomic_DNA"/>
</dbReference>
<protein>
    <submittedName>
        <fullName evidence="2">Anti-repressor SinI family protein</fullName>
    </submittedName>
</protein>
<dbReference type="Pfam" id="PF08671">
    <property type="entry name" value="SinI"/>
    <property type="match status" value="1"/>
</dbReference>
<dbReference type="GO" id="GO:0046983">
    <property type="term" value="F:protein dimerization activity"/>
    <property type="evidence" value="ECO:0007669"/>
    <property type="project" value="InterPro"/>
</dbReference>
<dbReference type="AlphaFoldDB" id="A0AA95S932"/>
<gene>
    <name evidence="2" type="ORF">QNH39_01160</name>
</gene>
<proteinExistence type="predicted"/>
<dbReference type="GO" id="GO:0006355">
    <property type="term" value="P:regulation of DNA-templated transcription"/>
    <property type="evidence" value="ECO:0007669"/>
    <property type="project" value="InterPro"/>
</dbReference>
<sequence length="58" mass="6726">MKQTTINCVHPSFDDTLKEEELDSEWLSLICKAKEMGISLTEIKEYLLNPGTIIRKDR</sequence>
<dbReference type="PROSITE" id="PS51500">
    <property type="entry name" value="SIN"/>
    <property type="match status" value="1"/>
</dbReference>
<evidence type="ECO:0000259" key="1">
    <source>
        <dbReference type="PROSITE" id="PS51500"/>
    </source>
</evidence>
<name>A0AA95S932_9BACI</name>
<dbReference type="InterPro" id="IPR010981">
    <property type="entry name" value="SinR/SinI_dimer_dom"/>
</dbReference>
<dbReference type="SUPFAM" id="SSF47406">
    <property type="entry name" value="SinR repressor dimerisation domain-like"/>
    <property type="match status" value="1"/>
</dbReference>
<evidence type="ECO:0000313" key="2">
    <source>
        <dbReference type="EMBL" id="WHY86535.1"/>
    </source>
</evidence>
<reference evidence="2" key="1">
    <citation type="submission" date="2023-05" db="EMBL/GenBank/DDBJ databases">
        <title>Comparative genomics of Bacillaceae isolates and their secondary metabolite potential.</title>
        <authorList>
            <person name="Song L."/>
            <person name="Nielsen L.J."/>
            <person name="Mohite O."/>
            <person name="Xu X."/>
            <person name="Weber T."/>
            <person name="Kovacs A.T."/>
        </authorList>
    </citation>
    <scope>NUCLEOTIDE SEQUENCE</scope>
    <source>
        <strain evidence="2">XLM17</strain>
    </source>
</reference>
<dbReference type="KEGG" id="nnv:QNH39_01160"/>
<accession>A0AA95S932</accession>
<evidence type="ECO:0000313" key="3">
    <source>
        <dbReference type="Proteomes" id="UP001178288"/>
    </source>
</evidence>
<keyword evidence="3" id="KW-1185">Reference proteome</keyword>
<organism evidence="2 3">
    <name type="scientific">Neobacillus novalis</name>
    <dbReference type="NCBI Taxonomy" id="220687"/>
    <lineage>
        <taxon>Bacteria</taxon>
        <taxon>Bacillati</taxon>
        <taxon>Bacillota</taxon>
        <taxon>Bacilli</taxon>
        <taxon>Bacillales</taxon>
        <taxon>Bacillaceae</taxon>
        <taxon>Neobacillus</taxon>
    </lineage>
</organism>